<evidence type="ECO:0000313" key="16">
    <source>
        <dbReference type="Proteomes" id="UP000504635"/>
    </source>
</evidence>
<dbReference type="CDD" id="cd02885">
    <property type="entry name" value="NUDIX_IPP_Isomerase"/>
    <property type="match status" value="1"/>
</dbReference>
<comment type="catalytic activity">
    <reaction evidence="1">
        <text>isopentenyl diphosphate = dimethylallyl diphosphate</text>
        <dbReference type="Rhea" id="RHEA:23284"/>
        <dbReference type="ChEBI" id="CHEBI:57623"/>
        <dbReference type="ChEBI" id="CHEBI:128769"/>
        <dbReference type="EC" id="5.3.3.2"/>
    </reaction>
</comment>
<dbReference type="AlphaFoldDB" id="A0A6J2Y854"/>
<dbReference type="EC" id="5.3.3.2" evidence="6"/>
<dbReference type="Gene3D" id="3.90.79.10">
    <property type="entry name" value="Nucleoside Triphosphate Pyrophosphohydrolase"/>
    <property type="match status" value="1"/>
</dbReference>
<dbReference type="RefSeq" id="XP_030759391.1">
    <property type="nucleotide sequence ID" value="XM_030903531.1"/>
</dbReference>
<sequence>MFVSVLRNVASQYVKRSFTSAPAANNKIDLQQEAMLKEKCFLVDDNDNITGAASKRDCHLVQEDGHIPLHRAFSVFLFNNHGDLLLQKRSSEKITYPDCYTNSCCSHPLADYPEEAEGAVGIKKAAKRRLIHELGIKPDTISLENMHYITRIHYKDPGNGKYGEHEIDYVLFIQQDVKLKPNPDEVSEISFVPRTEFDDFVPTLTGQWTPWFSLILKHRLKYWWDNLDKLEEIKDHKKILKLKSE</sequence>
<evidence type="ECO:0000256" key="5">
    <source>
        <dbReference type="ARBA" id="ARBA00007579"/>
    </source>
</evidence>
<evidence type="ECO:0000256" key="11">
    <source>
        <dbReference type="ARBA" id="ARBA00022955"/>
    </source>
</evidence>
<comment type="cofactor">
    <cofactor evidence="2">
        <name>Mg(2+)</name>
        <dbReference type="ChEBI" id="CHEBI:18420"/>
    </cofactor>
</comment>
<evidence type="ECO:0000256" key="1">
    <source>
        <dbReference type="ARBA" id="ARBA00000374"/>
    </source>
</evidence>
<keyword evidence="9" id="KW-0756">Sterol biosynthesis</keyword>
<feature type="domain" description="Nudix hydrolase" evidence="15">
    <location>
        <begin position="68"/>
        <end position="214"/>
    </location>
</feature>
<evidence type="ECO:0000313" key="18">
    <source>
        <dbReference type="RefSeq" id="XP_030759391.1"/>
    </source>
</evidence>
<evidence type="ECO:0000256" key="3">
    <source>
        <dbReference type="ARBA" id="ARBA00003951"/>
    </source>
</evidence>
<dbReference type="PROSITE" id="PS51462">
    <property type="entry name" value="NUDIX"/>
    <property type="match status" value="1"/>
</dbReference>
<dbReference type="InterPro" id="IPR015797">
    <property type="entry name" value="NUDIX_hydrolase-like_dom_sf"/>
</dbReference>
<dbReference type="Pfam" id="PF00293">
    <property type="entry name" value="NUDIX"/>
    <property type="match status" value="1"/>
</dbReference>
<keyword evidence="9" id="KW-0152">Cholesterol biosynthesis</keyword>
<dbReference type="GO" id="GO:0004452">
    <property type="term" value="F:isopentenyl-diphosphate delta-isomerase activity"/>
    <property type="evidence" value="ECO:0007669"/>
    <property type="project" value="UniProtKB-EC"/>
</dbReference>
<dbReference type="KEGG" id="soy:115884832"/>
<proteinExistence type="inferred from homology"/>
<keyword evidence="10" id="KW-0460">Magnesium</keyword>
<keyword evidence="9" id="KW-0753">Steroid metabolism</keyword>
<evidence type="ECO:0000256" key="13">
    <source>
        <dbReference type="ARBA" id="ARBA00023229"/>
    </source>
</evidence>
<dbReference type="InterPro" id="IPR011876">
    <property type="entry name" value="IsopentenylPP_isomerase_typ1"/>
</dbReference>
<keyword evidence="14" id="KW-0413">Isomerase</keyword>
<reference evidence="17 18" key="1">
    <citation type="submission" date="2025-04" db="UniProtKB">
        <authorList>
            <consortium name="RefSeq"/>
        </authorList>
    </citation>
    <scope>IDENTIFICATION</scope>
    <source>
        <tissue evidence="17 18">Gonads</tissue>
    </source>
</reference>
<dbReference type="GO" id="GO:0005737">
    <property type="term" value="C:cytoplasm"/>
    <property type="evidence" value="ECO:0007669"/>
    <property type="project" value="TreeGrafter"/>
</dbReference>
<keyword evidence="13" id="KW-0414">Isoprene biosynthesis</keyword>
<evidence type="ECO:0000256" key="8">
    <source>
        <dbReference type="ARBA" id="ARBA00022723"/>
    </source>
</evidence>
<dbReference type="PANTHER" id="PTHR10885">
    <property type="entry name" value="ISOPENTENYL-DIPHOSPHATE DELTA-ISOMERASE"/>
    <property type="match status" value="1"/>
</dbReference>
<evidence type="ECO:0000256" key="6">
    <source>
        <dbReference type="ARBA" id="ARBA00012057"/>
    </source>
</evidence>
<gene>
    <name evidence="17 18" type="primary">LOC115884832</name>
</gene>
<evidence type="ECO:0000256" key="12">
    <source>
        <dbReference type="ARBA" id="ARBA00023098"/>
    </source>
</evidence>
<evidence type="ECO:0000313" key="17">
    <source>
        <dbReference type="RefSeq" id="XP_030759390.1"/>
    </source>
</evidence>
<keyword evidence="16" id="KW-1185">Reference proteome</keyword>
<evidence type="ECO:0000256" key="4">
    <source>
        <dbReference type="ARBA" id="ARBA00004826"/>
    </source>
</evidence>
<dbReference type="Proteomes" id="UP000504635">
    <property type="component" value="Unplaced"/>
</dbReference>
<evidence type="ECO:0000256" key="7">
    <source>
        <dbReference type="ARBA" id="ARBA00022516"/>
    </source>
</evidence>
<dbReference type="GO" id="GO:0046872">
    <property type="term" value="F:metal ion binding"/>
    <property type="evidence" value="ECO:0007669"/>
    <property type="project" value="UniProtKB-KW"/>
</dbReference>
<dbReference type="GO" id="GO:0009240">
    <property type="term" value="P:isopentenyl diphosphate biosynthetic process"/>
    <property type="evidence" value="ECO:0007669"/>
    <property type="project" value="TreeGrafter"/>
</dbReference>
<dbReference type="FunFam" id="3.90.79.10:FF:000012">
    <property type="entry name" value="Isopentenyl-diphosphate Delta-isomerase 1"/>
    <property type="match status" value="1"/>
</dbReference>
<evidence type="ECO:0000256" key="14">
    <source>
        <dbReference type="ARBA" id="ARBA00023235"/>
    </source>
</evidence>
<protein>
    <recommendedName>
        <fullName evidence="6">isopentenyl-diphosphate Delta-isomerase</fullName>
        <ecNumber evidence="6">5.3.3.2</ecNumber>
    </recommendedName>
</protein>
<keyword evidence="7" id="KW-0444">Lipid biosynthesis</keyword>
<keyword evidence="8" id="KW-0479">Metal-binding</keyword>
<dbReference type="GO" id="GO:0050992">
    <property type="term" value="P:dimethylallyl diphosphate biosynthetic process"/>
    <property type="evidence" value="ECO:0007669"/>
    <property type="project" value="UniProtKB-UniPathway"/>
</dbReference>
<organism evidence="16 18">
    <name type="scientific">Sitophilus oryzae</name>
    <name type="common">Rice weevil</name>
    <name type="synonym">Curculio oryzae</name>
    <dbReference type="NCBI Taxonomy" id="7048"/>
    <lineage>
        <taxon>Eukaryota</taxon>
        <taxon>Metazoa</taxon>
        <taxon>Ecdysozoa</taxon>
        <taxon>Arthropoda</taxon>
        <taxon>Hexapoda</taxon>
        <taxon>Insecta</taxon>
        <taxon>Pterygota</taxon>
        <taxon>Neoptera</taxon>
        <taxon>Endopterygota</taxon>
        <taxon>Coleoptera</taxon>
        <taxon>Polyphaga</taxon>
        <taxon>Cucujiformia</taxon>
        <taxon>Curculionidae</taxon>
        <taxon>Dryophthorinae</taxon>
        <taxon>Sitophilus</taxon>
    </lineage>
</organism>
<dbReference type="PIRSF" id="PIRSF018427">
    <property type="entry name" value="Isopntndiph_ism"/>
    <property type="match status" value="1"/>
</dbReference>
<comment type="function">
    <text evidence="3">Catalyzes the 1,3-allylic rearrangement of the homoallylic substrate isopentenyl (IPP) to its highly electrophilic allylic isomer, dimethylallyl diphosphate (DMAPP).</text>
</comment>
<evidence type="ECO:0000256" key="10">
    <source>
        <dbReference type="ARBA" id="ARBA00022842"/>
    </source>
</evidence>
<dbReference type="GO" id="GO:0006695">
    <property type="term" value="P:cholesterol biosynthetic process"/>
    <property type="evidence" value="ECO:0007669"/>
    <property type="project" value="UniProtKB-KW"/>
</dbReference>
<keyword evidence="9" id="KW-1207">Sterol metabolism</keyword>
<evidence type="ECO:0000259" key="15">
    <source>
        <dbReference type="PROSITE" id="PS51462"/>
    </source>
</evidence>
<dbReference type="PANTHER" id="PTHR10885:SF0">
    <property type="entry name" value="ISOPENTENYL-DIPHOSPHATE DELTA-ISOMERASE"/>
    <property type="match status" value="1"/>
</dbReference>
<evidence type="ECO:0000256" key="2">
    <source>
        <dbReference type="ARBA" id="ARBA00001946"/>
    </source>
</evidence>
<dbReference type="UniPathway" id="UPA00059">
    <property type="reaction ID" value="UER00104"/>
</dbReference>
<dbReference type="NCBIfam" id="TIGR02150">
    <property type="entry name" value="IPP_isom_1"/>
    <property type="match status" value="1"/>
</dbReference>
<keyword evidence="9" id="KW-0153">Cholesterol metabolism</keyword>
<dbReference type="InterPro" id="IPR000086">
    <property type="entry name" value="NUDIX_hydrolase_dom"/>
</dbReference>
<comment type="pathway">
    <text evidence="4">Isoprenoid biosynthesis; dimethylallyl diphosphate biosynthesis; dimethylallyl diphosphate from isopentenyl diphosphate: step 1/1.</text>
</comment>
<accession>A0A6J2Y854</accession>
<dbReference type="RefSeq" id="XP_030759390.1">
    <property type="nucleotide sequence ID" value="XM_030903530.1"/>
</dbReference>
<keyword evidence="12" id="KW-0443">Lipid metabolism</keyword>
<evidence type="ECO:0000256" key="9">
    <source>
        <dbReference type="ARBA" id="ARBA00022778"/>
    </source>
</evidence>
<dbReference type="SUPFAM" id="SSF55811">
    <property type="entry name" value="Nudix"/>
    <property type="match status" value="1"/>
</dbReference>
<dbReference type="GeneID" id="115884832"/>
<name>A0A6J2Y854_SITOR</name>
<dbReference type="OrthoDB" id="510307at2759"/>
<keyword evidence="11" id="KW-0752">Steroid biosynthesis</keyword>
<comment type="similarity">
    <text evidence="5">Belongs to the IPP isomerase type 1 family.</text>
</comment>